<dbReference type="KEGG" id="naci:NUH88_16345"/>
<proteinExistence type="inferred from homology"/>
<keyword evidence="3" id="KW-1185">Reference proteome</keyword>
<comment type="similarity">
    <text evidence="1">Belongs to the UPF0311 family.</text>
</comment>
<dbReference type="InterPro" id="IPR020915">
    <property type="entry name" value="UPF0311"/>
</dbReference>
<name>A0A9J7AQU2_9PROT</name>
<organism evidence="2 3">
    <name type="scientific">Nisaea acidiphila</name>
    <dbReference type="NCBI Taxonomy" id="1862145"/>
    <lineage>
        <taxon>Bacteria</taxon>
        <taxon>Pseudomonadati</taxon>
        <taxon>Pseudomonadota</taxon>
        <taxon>Alphaproteobacteria</taxon>
        <taxon>Rhodospirillales</taxon>
        <taxon>Thalassobaculaceae</taxon>
        <taxon>Nisaea</taxon>
    </lineage>
</organism>
<evidence type="ECO:0000313" key="2">
    <source>
        <dbReference type="EMBL" id="UUX48961.1"/>
    </source>
</evidence>
<sequence length="153" mass="16498">MRTAPGLRPVCTLTVELSPIRELGRGRAGKRRIIPIIGGSVEGPELNGTILNVGADWQTIYDDGCAYLDARYAFETSDGALVEVVNKGFRHGPPEVIERLAAGEAVDPGEYYMRTAAHLETGNPRYAWVNRTLFVGTGARLPSAVEIALFAVA</sequence>
<dbReference type="HAMAP" id="MF_00775">
    <property type="entry name" value="UPF0311"/>
    <property type="match status" value="1"/>
</dbReference>
<dbReference type="AlphaFoldDB" id="A0A9J7AQU2"/>
<evidence type="ECO:0000313" key="3">
    <source>
        <dbReference type="Proteomes" id="UP001060336"/>
    </source>
</evidence>
<dbReference type="PANTHER" id="PTHR37315:SF1">
    <property type="entry name" value="UPF0311 PROTEIN BLR7842"/>
    <property type="match status" value="1"/>
</dbReference>
<dbReference type="EMBL" id="CP102480">
    <property type="protein sequence ID" value="UUX48961.1"/>
    <property type="molecule type" value="Genomic_DNA"/>
</dbReference>
<dbReference type="Gene3D" id="2.40.160.20">
    <property type="match status" value="1"/>
</dbReference>
<dbReference type="RefSeq" id="WP_257767462.1">
    <property type="nucleotide sequence ID" value="NZ_CP102480.1"/>
</dbReference>
<accession>A0A9J7AQU2</accession>
<dbReference type="Proteomes" id="UP001060336">
    <property type="component" value="Chromosome"/>
</dbReference>
<dbReference type="Pfam" id="PF11578">
    <property type="entry name" value="DUF3237"/>
    <property type="match status" value="1"/>
</dbReference>
<protein>
    <recommendedName>
        <fullName evidence="1">UPF0311 protein NUH88_16345</fullName>
    </recommendedName>
</protein>
<dbReference type="PANTHER" id="PTHR37315">
    <property type="entry name" value="UPF0311 PROTEIN BLR7842"/>
    <property type="match status" value="1"/>
</dbReference>
<reference evidence="2" key="1">
    <citation type="submission" date="2022-08" db="EMBL/GenBank/DDBJ databases">
        <title>Nisaea acidiphila sp. nov., isolated from a marine algal debris and emended description of the genus Nisaea Urios et al. 2008.</title>
        <authorList>
            <person name="Kwon K."/>
        </authorList>
    </citation>
    <scope>NUCLEOTIDE SEQUENCE</scope>
    <source>
        <strain evidence="2">MEBiC11861</strain>
    </source>
</reference>
<evidence type="ECO:0000256" key="1">
    <source>
        <dbReference type="HAMAP-Rule" id="MF_00775"/>
    </source>
</evidence>
<gene>
    <name evidence="2" type="ORF">NUH88_16345</name>
</gene>